<protein>
    <recommendedName>
        <fullName evidence="4">Phage tail protein</fullName>
    </recommendedName>
</protein>
<sequence>MRNGIVDLIIKLGDEEYSLAKLFDMRVLSFSITPPKVVTNIVSIPYSNTFVDLTEVYGKPTYNQRNVEIEIDSIETTYIWQKYIDEIINLFHGQKAMFSITSDSEYWYTGRCSIEPNLRDDNLVNKLTVKFVCNPFKKHYITGEERL</sequence>
<comment type="caution">
    <text evidence="2">The sequence shown here is derived from an EMBL/GenBank/DDBJ whole genome shotgun (WGS) entry which is preliminary data.</text>
</comment>
<dbReference type="RefSeq" id="WP_117580901.1">
    <property type="nucleotide sequence ID" value="NZ_CAXMZD010000002.1"/>
</dbReference>
<dbReference type="Proteomes" id="UP000261032">
    <property type="component" value="Unassembled WGS sequence"/>
</dbReference>
<gene>
    <name evidence="2" type="ORF">DXB93_05335</name>
    <name evidence="1" type="ORF">PM738_04475</name>
</gene>
<dbReference type="Proteomes" id="UP001211987">
    <property type="component" value="Unassembled WGS sequence"/>
</dbReference>
<name>A0A3E3EFG4_9FIRM</name>
<accession>A0A3E3EFG4</accession>
<reference evidence="2 3" key="1">
    <citation type="submission" date="2018-08" db="EMBL/GenBank/DDBJ databases">
        <title>A genome reference for cultivated species of the human gut microbiota.</title>
        <authorList>
            <person name="Zou Y."/>
            <person name="Xue W."/>
            <person name="Luo G."/>
        </authorList>
    </citation>
    <scope>NUCLEOTIDE SEQUENCE [LARGE SCALE GENOMIC DNA]</scope>
    <source>
        <strain evidence="2 3">OM06-4</strain>
    </source>
</reference>
<organism evidence="2 3">
    <name type="scientific">Thomasclavelia ramosa</name>
    <dbReference type="NCBI Taxonomy" id="1547"/>
    <lineage>
        <taxon>Bacteria</taxon>
        <taxon>Bacillati</taxon>
        <taxon>Bacillota</taxon>
        <taxon>Erysipelotrichia</taxon>
        <taxon>Erysipelotrichales</taxon>
        <taxon>Coprobacillaceae</taxon>
        <taxon>Thomasclavelia</taxon>
    </lineage>
</organism>
<dbReference type="Gene3D" id="2.40.30.200">
    <property type="match status" value="1"/>
</dbReference>
<reference evidence="1" key="2">
    <citation type="submission" date="2023-01" db="EMBL/GenBank/DDBJ databases">
        <title>Human gut microbiome strain richness.</title>
        <authorList>
            <person name="Chen-Liaw A."/>
        </authorList>
    </citation>
    <scope>NUCLEOTIDE SEQUENCE</scope>
    <source>
        <strain evidence="1">1001217st2_G6_1001217B_191108</strain>
    </source>
</reference>
<evidence type="ECO:0008006" key="4">
    <source>
        <dbReference type="Google" id="ProtNLM"/>
    </source>
</evidence>
<evidence type="ECO:0000313" key="1">
    <source>
        <dbReference type="EMBL" id="MDB7083049.1"/>
    </source>
</evidence>
<evidence type="ECO:0000313" key="3">
    <source>
        <dbReference type="Proteomes" id="UP000261032"/>
    </source>
</evidence>
<dbReference type="AlphaFoldDB" id="A0A3E3EFG4"/>
<dbReference type="EMBL" id="JAQLKE010000005">
    <property type="protein sequence ID" value="MDB7083049.1"/>
    <property type="molecule type" value="Genomic_DNA"/>
</dbReference>
<proteinExistence type="predicted"/>
<evidence type="ECO:0000313" key="2">
    <source>
        <dbReference type="EMBL" id="RGD86586.1"/>
    </source>
</evidence>
<dbReference type="EMBL" id="QUSL01000005">
    <property type="protein sequence ID" value="RGD86586.1"/>
    <property type="molecule type" value="Genomic_DNA"/>
</dbReference>